<name>A0A8X6P3V3_NEPPI</name>
<reference evidence="1" key="1">
    <citation type="submission" date="2020-08" db="EMBL/GenBank/DDBJ databases">
        <title>Multicomponent nature underlies the extraordinary mechanical properties of spider dragline silk.</title>
        <authorList>
            <person name="Kono N."/>
            <person name="Nakamura H."/>
            <person name="Mori M."/>
            <person name="Yoshida Y."/>
            <person name="Ohtoshi R."/>
            <person name="Malay A.D."/>
            <person name="Moran D.A.P."/>
            <person name="Tomita M."/>
            <person name="Numata K."/>
            <person name="Arakawa K."/>
        </authorList>
    </citation>
    <scope>NUCLEOTIDE SEQUENCE</scope>
</reference>
<comment type="caution">
    <text evidence="1">The sequence shown here is derived from an EMBL/GenBank/DDBJ whole genome shotgun (WGS) entry which is preliminary data.</text>
</comment>
<dbReference type="OrthoDB" id="6407690at2759"/>
<dbReference type="EMBL" id="BMAW01065109">
    <property type="protein sequence ID" value="GFT48865.1"/>
    <property type="molecule type" value="Genomic_DNA"/>
</dbReference>
<keyword evidence="2" id="KW-1185">Reference proteome</keyword>
<organism evidence="1 2">
    <name type="scientific">Nephila pilipes</name>
    <name type="common">Giant wood spider</name>
    <name type="synonym">Nephila maculata</name>
    <dbReference type="NCBI Taxonomy" id="299642"/>
    <lineage>
        <taxon>Eukaryota</taxon>
        <taxon>Metazoa</taxon>
        <taxon>Ecdysozoa</taxon>
        <taxon>Arthropoda</taxon>
        <taxon>Chelicerata</taxon>
        <taxon>Arachnida</taxon>
        <taxon>Araneae</taxon>
        <taxon>Araneomorphae</taxon>
        <taxon>Entelegynae</taxon>
        <taxon>Araneoidea</taxon>
        <taxon>Nephilidae</taxon>
        <taxon>Nephila</taxon>
    </lineage>
</organism>
<evidence type="ECO:0000313" key="1">
    <source>
        <dbReference type="EMBL" id="GFT48865.1"/>
    </source>
</evidence>
<proteinExistence type="predicted"/>
<gene>
    <name evidence="1" type="primary">NCL1_38110</name>
    <name evidence="1" type="ORF">NPIL_358691</name>
</gene>
<sequence length="349" mass="42048">MKIRFWPSLQLLAQVRIARGILCNLEFENVFPNFVHGVGFIDLEYMHQILSSFHLTNVLKNRTMGIIEALGKEIESWCSCHRSFLIDSNHDYWNRIQWYSHGTINRLETARALIRDEDINIVKRFNLACEYYLEADVRTLWENMSSGHRQFFITKNKNRNRKFWLNALQTNTPLDWLAISLAIMSNDFSIHDPSSYFYWSFLGLLHFFPKLNYAPARLSSILCSVGRRELHPFDFYLCLRQMNEHELDSLFHYLSREKRLKMCEWFLQWPLQILFLDLFQHLRRNMSKKFYNMLFKFIFFEKYKSKWLDYDYLNLVKQIWSSVSDDIKTRIKNGGMYVFLKVLLDIDGQ</sequence>
<accession>A0A8X6P3V3</accession>
<dbReference type="AlphaFoldDB" id="A0A8X6P3V3"/>
<dbReference type="Proteomes" id="UP000887013">
    <property type="component" value="Unassembled WGS sequence"/>
</dbReference>
<evidence type="ECO:0000313" key="2">
    <source>
        <dbReference type="Proteomes" id="UP000887013"/>
    </source>
</evidence>
<protein>
    <submittedName>
        <fullName evidence="1">Uncharacterized protein</fullName>
    </submittedName>
</protein>